<evidence type="ECO:0000313" key="2">
    <source>
        <dbReference type="EMBL" id="KAK1424109.1"/>
    </source>
</evidence>
<accession>A0AAD8KJD7</accession>
<feature type="region of interest" description="Disordered" evidence="1">
    <location>
        <begin position="277"/>
        <end position="304"/>
    </location>
</feature>
<feature type="compositionally biased region" description="Acidic residues" evidence="1">
    <location>
        <begin position="64"/>
        <end position="101"/>
    </location>
</feature>
<dbReference type="Proteomes" id="UP001229421">
    <property type="component" value="Unassembled WGS sequence"/>
</dbReference>
<feature type="region of interest" description="Disordered" evidence="1">
    <location>
        <begin position="49"/>
        <end position="113"/>
    </location>
</feature>
<dbReference type="AlphaFoldDB" id="A0AAD8KJD7"/>
<protein>
    <submittedName>
        <fullName evidence="2">Uncharacterized protein</fullName>
    </submittedName>
</protein>
<comment type="caution">
    <text evidence="2">The sequence shown here is derived from an EMBL/GenBank/DDBJ whole genome shotgun (WGS) entry which is preliminary data.</text>
</comment>
<feature type="region of interest" description="Disordered" evidence="1">
    <location>
        <begin position="166"/>
        <end position="190"/>
    </location>
</feature>
<keyword evidence="3" id="KW-1185">Reference proteome</keyword>
<name>A0AAD8KJD7_TARER</name>
<reference evidence="2" key="1">
    <citation type="journal article" date="2023" name="bioRxiv">
        <title>Improved chromosome-level genome assembly for marigold (Tagetes erecta).</title>
        <authorList>
            <person name="Jiang F."/>
            <person name="Yuan L."/>
            <person name="Wang S."/>
            <person name="Wang H."/>
            <person name="Xu D."/>
            <person name="Wang A."/>
            <person name="Fan W."/>
        </authorList>
    </citation>
    <scope>NUCLEOTIDE SEQUENCE</scope>
    <source>
        <strain evidence="2">WSJ</strain>
        <tissue evidence="2">Leaf</tissue>
    </source>
</reference>
<evidence type="ECO:0000313" key="3">
    <source>
        <dbReference type="Proteomes" id="UP001229421"/>
    </source>
</evidence>
<sequence length="378" mass="41614">MSIGNVPDIALFDYMRDIVNNEEEVDGVYYHISHGEIVNPLDLVDEVPDNLLDDDEYFARHPEDEEDDGNDDGDNDEDSDGDDSNDDGGNDAESESDSEEAEPTKTEIEVVEPMIVEEPVEVASEIEEVAVEKDASIQYVRKKKKVVEKPEEIDVLKIAKTVMAEAESSAQIDKADAGITDPITDDIPTVSPQTIEDIGQEAPIVIPDEAEAETVKMDKAEGKRKIDAIPEIFGDEGSSKKARIDKPVQIEPIQSVAEIEADTEIVSEAETEVFAATDDEKEVNSGDTVQIEPIQSEAGETVDKPETGIVAEVASQFEPVQTDDAPMIEALDDLDIDWTESEDEAEPEPVQHTVEEIPNDLAERFAYLERMKFKSGFA</sequence>
<evidence type="ECO:0000256" key="1">
    <source>
        <dbReference type="SAM" id="MobiDB-lite"/>
    </source>
</evidence>
<dbReference type="EMBL" id="JAUHHV010000005">
    <property type="protein sequence ID" value="KAK1424109.1"/>
    <property type="molecule type" value="Genomic_DNA"/>
</dbReference>
<proteinExistence type="predicted"/>
<organism evidence="2 3">
    <name type="scientific">Tagetes erecta</name>
    <name type="common">African marigold</name>
    <dbReference type="NCBI Taxonomy" id="13708"/>
    <lineage>
        <taxon>Eukaryota</taxon>
        <taxon>Viridiplantae</taxon>
        <taxon>Streptophyta</taxon>
        <taxon>Embryophyta</taxon>
        <taxon>Tracheophyta</taxon>
        <taxon>Spermatophyta</taxon>
        <taxon>Magnoliopsida</taxon>
        <taxon>eudicotyledons</taxon>
        <taxon>Gunneridae</taxon>
        <taxon>Pentapetalae</taxon>
        <taxon>asterids</taxon>
        <taxon>campanulids</taxon>
        <taxon>Asterales</taxon>
        <taxon>Asteraceae</taxon>
        <taxon>Asteroideae</taxon>
        <taxon>Heliantheae alliance</taxon>
        <taxon>Tageteae</taxon>
        <taxon>Tagetes</taxon>
    </lineage>
</organism>
<gene>
    <name evidence="2" type="ORF">QVD17_19423</name>
</gene>